<protein>
    <submittedName>
        <fullName evidence="1">Uncharacterized protein</fullName>
    </submittedName>
</protein>
<evidence type="ECO:0000313" key="2">
    <source>
        <dbReference type="Proteomes" id="UP001059663"/>
    </source>
</evidence>
<name>A0AC61U1D5_9MICO</name>
<sequence>MGSTSSRSSARSRPTPASSSTSPSGATTPTPPGQSFGIIGLERAGTDPTPASVDFLLAQQCDDGGFSPEFKDECVSDPDATSTAVQALDLVGGHDAQVQSAADYLESRQDGSGGVGGGATTEGVNANSTGLAATALRIAGRDDAGAQALAYLDTLTFGCATPALAGAVAYNRADFDAAVAKGATAAPDGTITRSTARALLGADRPVLRHHHLCGPERGHAHHRLRRDHPGWRHQRRQRRRHRHRRRRRHGHRLRHRHRRG</sequence>
<dbReference type="EMBL" id="CP087977">
    <property type="protein sequence ID" value="UUZ43824.1"/>
    <property type="molecule type" value="Genomic_DNA"/>
</dbReference>
<accession>A0AC61U1D5</accession>
<proteinExistence type="predicted"/>
<organism evidence="1 2">
    <name type="scientific">Janibacter limosus</name>
    <dbReference type="NCBI Taxonomy" id="53458"/>
    <lineage>
        <taxon>Bacteria</taxon>
        <taxon>Bacillati</taxon>
        <taxon>Actinomycetota</taxon>
        <taxon>Actinomycetes</taxon>
        <taxon>Micrococcales</taxon>
        <taxon>Intrasporangiaceae</taxon>
        <taxon>Janibacter</taxon>
    </lineage>
</organism>
<reference evidence="1" key="1">
    <citation type="submission" date="2021-11" db="EMBL/GenBank/DDBJ databases">
        <title>Study of the species diversity of bacterial strains isolated from a unique natural object - Shulgan-Tash cave (Bashkiria).</title>
        <authorList>
            <person name="Sazanova A.L."/>
            <person name="Chirak E.R."/>
            <person name="Safronova V.I."/>
        </authorList>
    </citation>
    <scope>NUCLEOTIDE SEQUENCE</scope>
    <source>
        <strain evidence="1">P1</strain>
    </source>
</reference>
<gene>
    <name evidence="1" type="ORF">LP422_13795</name>
</gene>
<evidence type="ECO:0000313" key="1">
    <source>
        <dbReference type="EMBL" id="UUZ43824.1"/>
    </source>
</evidence>
<dbReference type="Proteomes" id="UP001059663">
    <property type="component" value="Chromosome"/>
</dbReference>